<name>A0A163QKN9_9CELL</name>
<dbReference type="Proteomes" id="UP000076447">
    <property type="component" value="Unassembled WGS sequence"/>
</dbReference>
<dbReference type="Proteomes" id="UP000093412">
    <property type="component" value="Unassembled WGS sequence"/>
</dbReference>
<dbReference type="InterPro" id="IPR016888">
    <property type="entry name" value="UCP028498"/>
</dbReference>
<keyword evidence="4" id="KW-1185">Reference proteome</keyword>
<evidence type="ECO:0008006" key="5">
    <source>
        <dbReference type="Google" id="ProtNLM"/>
    </source>
</evidence>
<evidence type="ECO:0000313" key="2">
    <source>
        <dbReference type="EMBL" id="OCI31419.1"/>
    </source>
</evidence>
<organism evidence="1 3">
    <name type="scientific">Oerskovia enterophila</name>
    <dbReference type="NCBI Taxonomy" id="43678"/>
    <lineage>
        <taxon>Bacteria</taxon>
        <taxon>Bacillati</taxon>
        <taxon>Actinomycetota</taxon>
        <taxon>Actinomycetes</taxon>
        <taxon>Micrococcales</taxon>
        <taxon>Cellulomonadaceae</taxon>
        <taxon>Oerskovia</taxon>
    </lineage>
</organism>
<comment type="caution">
    <text evidence="1">The sequence shown here is derived from an EMBL/GenBank/DDBJ whole genome shotgun (WGS) entry which is preliminary data.</text>
</comment>
<gene>
    <name evidence="2" type="ORF">OERS_18360</name>
    <name evidence="1" type="ORF">OJAG_30940</name>
</gene>
<dbReference type="OrthoDB" id="162563at2"/>
<reference evidence="2 4" key="2">
    <citation type="submission" date="2016-06" db="EMBL/GenBank/DDBJ databases">
        <title>Genome sequence of Oerskovia enterophila DSM 43852.</title>
        <authorList>
            <person name="Poehlein A."/>
            <person name="Jag V."/>
            <person name="Bengelsdorf F.R."/>
            <person name="Daniel R."/>
            <person name="Duerre P."/>
        </authorList>
    </citation>
    <scope>NUCLEOTIDE SEQUENCE [LARGE SCALE GENOMIC DNA]</scope>
    <source>
        <strain evidence="2 4">DSM 43852</strain>
    </source>
</reference>
<reference evidence="1 3" key="1">
    <citation type="submission" date="2016-01" db="EMBL/GenBank/DDBJ databases">
        <title>Genome sequence of Oerskovia enterophila VJag, an agar and cellulose degrading bacterium.</title>
        <authorList>
            <person name="Poehlein A."/>
            <person name="Jag V."/>
            <person name="Bengelsdorf F."/>
            <person name="Duerre P."/>
            <person name="Daniel R."/>
        </authorList>
    </citation>
    <scope>NUCLEOTIDE SEQUENCE [LARGE SCALE GENOMIC DNA]</scope>
    <source>
        <strain evidence="1 3">VJag</strain>
    </source>
</reference>
<evidence type="ECO:0000313" key="3">
    <source>
        <dbReference type="Proteomes" id="UP000076447"/>
    </source>
</evidence>
<evidence type="ECO:0000313" key="1">
    <source>
        <dbReference type="EMBL" id="KZM34262.1"/>
    </source>
</evidence>
<dbReference type="EMBL" id="LRIE01000081">
    <property type="protein sequence ID" value="KZM34262.1"/>
    <property type="molecule type" value="Genomic_DNA"/>
</dbReference>
<evidence type="ECO:0000313" key="4">
    <source>
        <dbReference type="Proteomes" id="UP000093412"/>
    </source>
</evidence>
<dbReference type="STRING" id="43678.OJAG_30940"/>
<protein>
    <recommendedName>
        <fullName evidence="5">DUF2255 family protein</fullName>
    </recommendedName>
</protein>
<dbReference type="RefSeq" id="WP_068625525.1">
    <property type="nucleotide sequence ID" value="NZ_LRIE01000081.1"/>
</dbReference>
<dbReference type="PATRIC" id="fig|43678.3.peg.3247"/>
<accession>A0A163QKN9</accession>
<dbReference type="Pfam" id="PF10012">
    <property type="entry name" value="DUF2255"/>
    <property type="match status" value="1"/>
</dbReference>
<dbReference type="AlphaFoldDB" id="A0A163QKN9"/>
<sequence>MSDWNSAELAAIDADGELRVAAHRPDGTLRTPRIVWHVVVDDHLYIRSVRGTDGAWYRGVQRTGTGQIDSGGIRTDVTFVRDDSHDDAIDAAYRAKYGDGSAVDHITAPAARATTLRVEPA</sequence>
<dbReference type="EMBL" id="MAQA01000018">
    <property type="protein sequence ID" value="OCI31419.1"/>
    <property type="molecule type" value="Genomic_DNA"/>
</dbReference>
<proteinExistence type="predicted"/>